<feature type="signal peptide" evidence="1">
    <location>
        <begin position="1"/>
        <end position="16"/>
    </location>
</feature>
<reference evidence="3" key="1">
    <citation type="submission" date="2015-09" db="EMBL/GenBank/DDBJ databases">
        <authorList>
            <consortium name="Pathogen Informatics"/>
        </authorList>
    </citation>
    <scope>NUCLEOTIDE SEQUENCE [LARGE SCALE GENOMIC DNA]</scope>
    <source>
        <strain evidence="3">Lake Konstanz</strain>
    </source>
</reference>
<dbReference type="EMBL" id="CYKH01001964">
    <property type="protein sequence ID" value="CUG91742.1"/>
    <property type="molecule type" value="Genomic_DNA"/>
</dbReference>
<protein>
    <recommendedName>
        <fullName evidence="4">Membrane-associated protein</fullName>
    </recommendedName>
</protein>
<accession>A0A0S4JNM9</accession>
<evidence type="ECO:0000313" key="3">
    <source>
        <dbReference type="Proteomes" id="UP000051952"/>
    </source>
</evidence>
<dbReference type="AlphaFoldDB" id="A0A0S4JNM9"/>
<name>A0A0S4JNM9_BODSA</name>
<dbReference type="VEuPathDB" id="TriTrypDB:BSAL_80035"/>
<feature type="chain" id="PRO_5006622551" description="Membrane-associated protein" evidence="1">
    <location>
        <begin position="17"/>
        <end position="442"/>
    </location>
</feature>
<evidence type="ECO:0008006" key="4">
    <source>
        <dbReference type="Google" id="ProtNLM"/>
    </source>
</evidence>
<evidence type="ECO:0000256" key="1">
    <source>
        <dbReference type="SAM" id="SignalP"/>
    </source>
</evidence>
<keyword evidence="1" id="KW-0732">Signal</keyword>
<evidence type="ECO:0000313" key="2">
    <source>
        <dbReference type="EMBL" id="CUG91742.1"/>
    </source>
</evidence>
<keyword evidence="3" id="KW-1185">Reference proteome</keyword>
<dbReference type="Proteomes" id="UP000051952">
    <property type="component" value="Unassembled WGS sequence"/>
</dbReference>
<gene>
    <name evidence="2" type="ORF">BSAL_33840</name>
</gene>
<sequence length="442" mass="49056">MWSLFWTLLLIAGQSGKHLRVEQFAEIRSLYNRSHLWQSIVQHVPKDQLSSGIFARFTEPAHGRAPDAARYNCQRIGTIRCTSVSWKKPWRTGILNMRSRAINIASNAIIQIKLFNGLCDVDPMTATTWFGAAFALACSNETQSDRENAMSDTEHKCITKLRTTYGLMSDLLNEGCVPEGRTASIMTSAAVELGFAGFGISPSHSGWIDFEHKIADTITMHGFGTGCAGAFKIPFPPSVRSARAPDADPLVLIKDYLRKHAYTAKKVTQMRLKETVTTYDKAMEALEKHAKDVCGKTAKEPCVVVALSGDKASFADIVVGVLTPEGDSFRTTHLLLVQAKHCSTSTLSVLKEWVEMRRMGSDEREAAIAGCVAQLTRDSWDDAMKPLIISADTHHETFKEARKAFNKEMKRGHKLLFKFPSAETMDKLFKGLCGDDTWQCAL</sequence>
<proteinExistence type="predicted"/>
<organism evidence="2 3">
    <name type="scientific">Bodo saltans</name>
    <name type="common">Flagellated protozoan</name>
    <dbReference type="NCBI Taxonomy" id="75058"/>
    <lineage>
        <taxon>Eukaryota</taxon>
        <taxon>Discoba</taxon>
        <taxon>Euglenozoa</taxon>
        <taxon>Kinetoplastea</taxon>
        <taxon>Metakinetoplastina</taxon>
        <taxon>Eubodonida</taxon>
        <taxon>Bodonidae</taxon>
        <taxon>Bodo</taxon>
    </lineage>
</organism>